<sequence length="93" mass="10168">MIVLGEEMLLWTVPEQLGISLSNIVLQNPPRCSHPNASITMTTDVPPDAPSSTLSTANFITKDMARLATRPYKTWSQTVVHYVSSCGNRKPGP</sequence>
<comment type="caution">
    <text evidence="1">The sequence shown here is derived from an EMBL/GenBank/DDBJ whole genome shotgun (WGS) entry which is preliminary data.</text>
</comment>
<name>A0A9P4R6P5_9PLEO</name>
<gene>
    <name evidence="1" type="ORF">EJ04DRAFT_81029</name>
</gene>
<dbReference type="Proteomes" id="UP000799444">
    <property type="component" value="Unassembled WGS sequence"/>
</dbReference>
<organism evidence="1 2">
    <name type="scientific">Polyplosphaeria fusca</name>
    <dbReference type="NCBI Taxonomy" id="682080"/>
    <lineage>
        <taxon>Eukaryota</taxon>
        <taxon>Fungi</taxon>
        <taxon>Dikarya</taxon>
        <taxon>Ascomycota</taxon>
        <taxon>Pezizomycotina</taxon>
        <taxon>Dothideomycetes</taxon>
        <taxon>Pleosporomycetidae</taxon>
        <taxon>Pleosporales</taxon>
        <taxon>Tetraplosphaeriaceae</taxon>
        <taxon>Polyplosphaeria</taxon>
    </lineage>
</organism>
<dbReference type="AlphaFoldDB" id="A0A9P4R6P5"/>
<accession>A0A9P4R6P5</accession>
<dbReference type="EMBL" id="ML996112">
    <property type="protein sequence ID" value="KAF2738040.1"/>
    <property type="molecule type" value="Genomic_DNA"/>
</dbReference>
<evidence type="ECO:0000313" key="2">
    <source>
        <dbReference type="Proteomes" id="UP000799444"/>
    </source>
</evidence>
<proteinExistence type="predicted"/>
<keyword evidence="2" id="KW-1185">Reference proteome</keyword>
<reference evidence="1" key="1">
    <citation type="journal article" date="2020" name="Stud. Mycol.">
        <title>101 Dothideomycetes genomes: a test case for predicting lifestyles and emergence of pathogens.</title>
        <authorList>
            <person name="Haridas S."/>
            <person name="Albert R."/>
            <person name="Binder M."/>
            <person name="Bloem J."/>
            <person name="Labutti K."/>
            <person name="Salamov A."/>
            <person name="Andreopoulos B."/>
            <person name="Baker S."/>
            <person name="Barry K."/>
            <person name="Bills G."/>
            <person name="Bluhm B."/>
            <person name="Cannon C."/>
            <person name="Castanera R."/>
            <person name="Culley D."/>
            <person name="Daum C."/>
            <person name="Ezra D."/>
            <person name="Gonzalez J."/>
            <person name="Henrissat B."/>
            <person name="Kuo A."/>
            <person name="Liang C."/>
            <person name="Lipzen A."/>
            <person name="Lutzoni F."/>
            <person name="Magnuson J."/>
            <person name="Mondo S."/>
            <person name="Nolan M."/>
            <person name="Ohm R."/>
            <person name="Pangilinan J."/>
            <person name="Park H.-J."/>
            <person name="Ramirez L."/>
            <person name="Alfaro M."/>
            <person name="Sun H."/>
            <person name="Tritt A."/>
            <person name="Yoshinaga Y."/>
            <person name="Zwiers L.-H."/>
            <person name="Turgeon B."/>
            <person name="Goodwin S."/>
            <person name="Spatafora J."/>
            <person name="Crous P."/>
            <person name="Grigoriev I."/>
        </authorList>
    </citation>
    <scope>NUCLEOTIDE SEQUENCE</scope>
    <source>
        <strain evidence="1">CBS 125425</strain>
    </source>
</reference>
<protein>
    <submittedName>
        <fullName evidence="1">Uncharacterized protein</fullName>
    </submittedName>
</protein>
<evidence type="ECO:0000313" key="1">
    <source>
        <dbReference type="EMBL" id="KAF2738040.1"/>
    </source>
</evidence>